<dbReference type="FunFam" id="3.40.50.720:FF:000121">
    <property type="entry name" value="Prostaglandin reductase 2"/>
    <property type="match status" value="1"/>
</dbReference>
<dbReference type="InterPro" id="IPR045010">
    <property type="entry name" value="MDR_fam"/>
</dbReference>
<proteinExistence type="predicted"/>
<dbReference type="AlphaFoldDB" id="A0AAW2YTB1"/>
<sequence length="340" mass="37778">MSHQSKRIILKSFPQGHPKESDFEINTIEIKEDEVKDGQVLVKLLYVSVDPYLRYRMKQVDNKAFQGYKLNEPLTSICLARVISSKHGSLKEGDNVTSWNLTWQEFSIVKGEELNKLPSNDLPLSYYLHSLGMTGFTAYFGLLSVGEPKEGETVLVSAAAGAVGMLVGQIAKLKGCKALGIAGGKEKVEFVKSLGFDDCLDYKTVDNMDEAIKKFCPNGIDVYFDNVGSETLDAVLLNINDGARLPLCGSISNYNDTKEAQGPRRTFNLISKNAKMEGFLVSKYGKDFGKAQQEITEWLKQGKIKEQIDERNGMEKIVPSFIDLFHGRNTGKVVVKIADE</sequence>
<comment type="caution">
    <text evidence="3">The sequence shown here is derived from an EMBL/GenBank/DDBJ whole genome shotgun (WGS) entry which is preliminary data.</text>
</comment>
<name>A0AAW2YTB1_9EUKA</name>
<keyword evidence="1" id="KW-0560">Oxidoreductase</keyword>
<accession>A0AAW2YTB1</accession>
<organism evidence="3 4">
    <name type="scientific">Acrasis kona</name>
    <dbReference type="NCBI Taxonomy" id="1008807"/>
    <lineage>
        <taxon>Eukaryota</taxon>
        <taxon>Discoba</taxon>
        <taxon>Heterolobosea</taxon>
        <taxon>Tetramitia</taxon>
        <taxon>Eutetramitia</taxon>
        <taxon>Acrasidae</taxon>
        <taxon>Acrasis</taxon>
    </lineage>
</organism>
<dbReference type="SMART" id="SM00829">
    <property type="entry name" value="PKS_ER"/>
    <property type="match status" value="1"/>
</dbReference>
<evidence type="ECO:0000259" key="2">
    <source>
        <dbReference type="SMART" id="SM00829"/>
    </source>
</evidence>
<evidence type="ECO:0000313" key="3">
    <source>
        <dbReference type="EMBL" id="KAL0480051.1"/>
    </source>
</evidence>
<dbReference type="SUPFAM" id="SSF50129">
    <property type="entry name" value="GroES-like"/>
    <property type="match status" value="1"/>
</dbReference>
<dbReference type="InterPro" id="IPR041694">
    <property type="entry name" value="ADH_N_2"/>
</dbReference>
<dbReference type="CDD" id="cd05288">
    <property type="entry name" value="PGDH"/>
    <property type="match status" value="1"/>
</dbReference>
<reference evidence="3 4" key="1">
    <citation type="submission" date="2024-03" db="EMBL/GenBank/DDBJ databases">
        <title>The Acrasis kona genome and developmental transcriptomes reveal deep origins of eukaryotic multicellular pathways.</title>
        <authorList>
            <person name="Sheikh S."/>
            <person name="Fu C.-J."/>
            <person name="Brown M.W."/>
            <person name="Baldauf S.L."/>
        </authorList>
    </citation>
    <scope>NUCLEOTIDE SEQUENCE [LARGE SCALE GENOMIC DNA]</scope>
    <source>
        <strain evidence="3 4">ATCC MYA-3509</strain>
    </source>
</reference>
<evidence type="ECO:0000256" key="1">
    <source>
        <dbReference type="ARBA" id="ARBA00023002"/>
    </source>
</evidence>
<dbReference type="Gene3D" id="3.90.180.10">
    <property type="entry name" value="Medium-chain alcohol dehydrogenases, catalytic domain"/>
    <property type="match status" value="1"/>
</dbReference>
<dbReference type="Pfam" id="PF00107">
    <property type="entry name" value="ADH_zinc_N"/>
    <property type="match status" value="1"/>
</dbReference>
<gene>
    <name evidence="3" type="ORF">AKO1_010933</name>
</gene>
<dbReference type="PANTHER" id="PTHR43205">
    <property type="entry name" value="PROSTAGLANDIN REDUCTASE"/>
    <property type="match status" value="1"/>
</dbReference>
<dbReference type="InterPro" id="IPR011032">
    <property type="entry name" value="GroES-like_sf"/>
</dbReference>
<dbReference type="Gene3D" id="3.40.50.720">
    <property type="entry name" value="NAD(P)-binding Rossmann-like Domain"/>
    <property type="match status" value="1"/>
</dbReference>
<dbReference type="Pfam" id="PF16884">
    <property type="entry name" value="ADH_N_2"/>
    <property type="match status" value="1"/>
</dbReference>
<evidence type="ECO:0000313" key="4">
    <source>
        <dbReference type="Proteomes" id="UP001431209"/>
    </source>
</evidence>
<dbReference type="PANTHER" id="PTHR43205:SF7">
    <property type="entry name" value="PROSTAGLANDIN REDUCTASE 1"/>
    <property type="match status" value="1"/>
</dbReference>
<dbReference type="SUPFAM" id="SSF51735">
    <property type="entry name" value="NAD(P)-binding Rossmann-fold domains"/>
    <property type="match status" value="1"/>
</dbReference>
<protein>
    <submittedName>
        <fullName evidence="3">NADP-dependent oxidoreductase</fullName>
    </submittedName>
</protein>
<dbReference type="InterPro" id="IPR036291">
    <property type="entry name" value="NAD(P)-bd_dom_sf"/>
</dbReference>
<feature type="domain" description="Enoyl reductase (ER)" evidence="2">
    <location>
        <begin position="16"/>
        <end position="335"/>
    </location>
</feature>
<dbReference type="GO" id="GO:0016628">
    <property type="term" value="F:oxidoreductase activity, acting on the CH-CH group of donors, NAD or NADP as acceptor"/>
    <property type="evidence" value="ECO:0007669"/>
    <property type="project" value="InterPro"/>
</dbReference>
<keyword evidence="4" id="KW-1185">Reference proteome</keyword>
<dbReference type="InterPro" id="IPR020843">
    <property type="entry name" value="ER"/>
</dbReference>
<dbReference type="EMBL" id="JAOPGA020000623">
    <property type="protein sequence ID" value="KAL0480051.1"/>
    <property type="molecule type" value="Genomic_DNA"/>
</dbReference>
<dbReference type="Proteomes" id="UP001431209">
    <property type="component" value="Unassembled WGS sequence"/>
</dbReference>
<dbReference type="InterPro" id="IPR013149">
    <property type="entry name" value="ADH-like_C"/>
</dbReference>